<feature type="region of interest" description="Disordered" evidence="1">
    <location>
        <begin position="1"/>
        <end position="56"/>
    </location>
</feature>
<dbReference type="STRING" id="10195.A0A3M7T6K2"/>
<organism evidence="3 4">
    <name type="scientific">Brachionus plicatilis</name>
    <name type="common">Marine rotifer</name>
    <name type="synonym">Brachionus muelleri</name>
    <dbReference type="NCBI Taxonomy" id="10195"/>
    <lineage>
        <taxon>Eukaryota</taxon>
        <taxon>Metazoa</taxon>
        <taxon>Spiralia</taxon>
        <taxon>Gnathifera</taxon>
        <taxon>Rotifera</taxon>
        <taxon>Eurotatoria</taxon>
        <taxon>Monogononta</taxon>
        <taxon>Pseudotrocha</taxon>
        <taxon>Ploima</taxon>
        <taxon>Brachionidae</taxon>
        <taxon>Brachionus</taxon>
    </lineage>
</organism>
<evidence type="ECO:0000313" key="4">
    <source>
        <dbReference type="Proteomes" id="UP000276133"/>
    </source>
</evidence>
<feature type="domain" description="FAM194 C-terminal" evidence="2">
    <location>
        <begin position="405"/>
        <end position="550"/>
    </location>
</feature>
<accession>A0A3M7T6K2</accession>
<keyword evidence="4" id="KW-1185">Reference proteome</keyword>
<feature type="region of interest" description="Disordered" evidence="1">
    <location>
        <begin position="581"/>
        <end position="601"/>
    </location>
</feature>
<dbReference type="AlphaFoldDB" id="A0A3M7T6K2"/>
<dbReference type="Proteomes" id="UP000276133">
    <property type="component" value="Unassembled WGS sequence"/>
</dbReference>
<feature type="region of interest" description="Disordered" evidence="1">
    <location>
        <begin position="89"/>
        <end position="116"/>
    </location>
</feature>
<dbReference type="PANTHER" id="PTHR23093">
    <property type="entry name" value="SIMILAR TO CHROMOSOME 3 OPEN READING FRAME 20"/>
    <property type="match status" value="1"/>
</dbReference>
<gene>
    <name evidence="3" type="ORF">BpHYR1_031937</name>
</gene>
<comment type="caution">
    <text evidence="3">The sequence shown here is derived from an EMBL/GenBank/DDBJ whole genome shotgun (WGS) entry which is preliminary data.</text>
</comment>
<dbReference type="InterPro" id="IPR029281">
    <property type="entry name" value="FAM194_C"/>
</dbReference>
<dbReference type="EMBL" id="REGN01000196">
    <property type="protein sequence ID" value="RNA43652.1"/>
    <property type="molecule type" value="Genomic_DNA"/>
</dbReference>
<dbReference type="OrthoDB" id="527209at2759"/>
<reference evidence="3 4" key="1">
    <citation type="journal article" date="2018" name="Sci. Rep.">
        <title>Genomic signatures of local adaptation to the degree of environmental predictability in rotifers.</title>
        <authorList>
            <person name="Franch-Gras L."/>
            <person name="Hahn C."/>
            <person name="Garcia-Roger E.M."/>
            <person name="Carmona M.J."/>
            <person name="Serra M."/>
            <person name="Gomez A."/>
        </authorList>
    </citation>
    <scope>NUCLEOTIDE SEQUENCE [LARGE SCALE GENOMIC DNA]</scope>
    <source>
        <strain evidence="3">HYR1</strain>
    </source>
</reference>
<feature type="compositionally biased region" description="Basic and acidic residues" evidence="1">
    <location>
        <begin position="289"/>
        <end position="304"/>
    </location>
</feature>
<evidence type="ECO:0000313" key="3">
    <source>
        <dbReference type="EMBL" id="RNA43652.1"/>
    </source>
</evidence>
<sequence>MSDYNESSDAYSILNDKEKGRQSRPRIFSNFRKESTSTNASVKSVKSEAGNQNSVETQTDWSWIQDMELIKRIRSEGAEIFEEIVNDLAQSSDSEQEDEPVSAPTPKPTPIVESIGPPKILQFNPEIKKNEIPVSVPSPSVSVDSDPVENLGQFMKDFNVHLKGGEYCEFCGEITQPWPTIQQQEKSNPELLHCCNDYREFVEALIQYQIEKERVNKLHSMDYENQKNTIKNAKARKLAEERAELRNMQRMVEKHKRLERIENLRQEKQQLQQQLQAKQINKANEQKNLESENFEKMSNNEHNETNLNKKTPRNRKTDTKHSPISIDQISNTIDTPVQSHHNLFNQNRSINYQLSNLRYLHEGWTVRPSTPIDEELDSLDEEEFNLVAREVVDSVEEKNFDKPMIIRKYKNEKNFLIIFPDGTGNIYYPSGRIALSITEASPGLNLLSAFSDDETNPILIASFDPYGNACANFLNGKVRMILSSLGGLEMDADGNRKKRWLWHDQTEHVHAPPFQPLIFSINNNISIRVVNQEKINIHFYAENQICKFKLIHSEISYGVKLPKIPSAKDNSKMDYLAYNKYRQEPRGNKSKQKSSKFITVP</sequence>
<feature type="compositionally biased region" description="Polar residues" evidence="1">
    <location>
        <begin position="1"/>
        <end position="10"/>
    </location>
</feature>
<protein>
    <submittedName>
        <fullName evidence="3">Glutamate-rich 6-like</fullName>
    </submittedName>
</protein>
<feature type="compositionally biased region" description="Polar residues" evidence="1">
    <location>
        <begin position="36"/>
        <end position="56"/>
    </location>
</feature>
<dbReference type="PANTHER" id="PTHR23093:SF18">
    <property type="entry name" value="GLUTAMATE RICH 6"/>
    <property type="match status" value="1"/>
</dbReference>
<proteinExistence type="predicted"/>
<evidence type="ECO:0000256" key="1">
    <source>
        <dbReference type="SAM" id="MobiDB-lite"/>
    </source>
</evidence>
<evidence type="ECO:0000259" key="2">
    <source>
        <dbReference type="Pfam" id="PF14977"/>
    </source>
</evidence>
<name>A0A3M7T6K2_BRAPC</name>
<dbReference type="Pfam" id="PF14977">
    <property type="entry name" value="FAM194"/>
    <property type="match status" value="1"/>
</dbReference>
<feature type="region of interest" description="Disordered" evidence="1">
    <location>
        <begin position="289"/>
        <end position="325"/>
    </location>
</feature>